<keyword evidence="2" id="KW-1185">Reference proteome</keyword>
<proteinExistence type="predicted"/>
<accession>A0AAD7JJG9</accession>
<name>A0AAD7JJG9_9AGAR</name>
<dbReference type="AlphaFoldDB" id="A0AAD7JJG9"/>
<reference evidence="1" key="1">
    <citation type="submission" date="2023-03" db="EMBL/GenBank/DDBJ databases">
        <title>Massive genome expansion in bonnet fungi (Mycena s.s.) driven by repeated elements and novel gene families across ecological guilds.</title>
        <authorList>
            <consortium name="Lawrence Berkeley National Laboratory"/>
            <person name="Harder C.B."/>
            <person name="Miyauchi S."/>
            <person name="Viragh M."/>
            <person name="Kuo A."/>
            <person name="Thoen E."/>
            <person name="Andreopoulos B."/>
            <person name="Lu D."/>
            <person name="Skrede I."/>
            <person name="Drula E."/>
            <person name="Henrissat B."/>
            <person name="Morin E."/>
            <person name="Kohler A."/>
            <person name="Barry K."/>
            <person name="LaButti K."/>
            <person name="Morin E."/>
            <person name="Salamov A."/>
            <person name="Lipzen A."/>
            <person name="Mereny Z."/>
            <person name="Hegedus B."/>
            <person name="Baldrian P."/>
            <person name="Stursova M."/>
            <person name="Weitz H."/>
            <person name="Taylor A."/>
            <person name="Grigoriev I.V."/>
            <person name="Nagy L.G."/>
            <person name="Martin F."/>
            <person name="Kauserud H."/>
        </authorList>
    </citation>
    <scope>NUCLEOTIDE SEQUENCE</scope>
    <source>
        <strain evidence="1">CBHHK182m</strain>
    </source>
</reference>
<dbReference type="Gene3D" id="3.30.420.10">
    <property type="entry name" value="Ribonuclease H-like superfamily/Ribonuclease H"/>
    <property type="match status" value="1"/>
</dbReference>
<evidence type="ECO:0000313" key="1">
    <source>
        <dbReference type="EMBL" id="KAJ7766154.1"/>
    </source>
</evidence>
<dbReference type="Proteomes" id="UP001215598">
    <property type="component" value="Unassembled WGS sequence"/>
</dbReference>
<dbReference type="InterPro" id="IPR012337">
    <property type="entry name" value="RNaseH-like_sf"/>
</dbReference>
<feature type="non-terminal residue" evidence="1">
    <location>
        <position position="155"/>
    </location>
</feature>
<organism evidence="1 2">
    <name type="scientific">Mycena metata</name>
    <dbReference type="NCBI Taxonomy" id="1033252"/>
    <lineage>
        <taxon>Eukaryota</taxon>
        <taxon>Fungi</taxon>
        <taxon>Dikarya</taxon>
        <taxon>Basidiomycota</taxon>
        <taxon>Agaricomycotina</taxon>
        <taxon>Agaricomycetes</taxon>
        <taxon>Agaricomycetidae</taxon>
        <taxon>Agaricales</taxon>
        <taxon>Marasmiineae</taxon>
        <taxon>Mycenaceae</taxon>
        <taxon>Mycena</taxon>
    </lineage>
</organism>
<comment type="caution">
    <text evidence="1">The sequence shown here is derived from an EMBL/GenBank/DDBJ whole genome shotgun (WGS) entry which is preliminary data.</text>
</comment>
<dbReference type="EMBL" id="JARKIB010000024">
    <property type="protein sequence ID" value="KAJ7766154.1"/>
    <property type="molecule type" value="Genomic_DNA"/>
</dbReference>
<dbReference type="InterPro" id="IPR036397">
    <property type="entry name" value="RNaseH_sf"/>
</dbReference>
<protein>
    <submittedName>
        <fullName evidence="1">Uncharacterized protein</fullName>
    </submittedName>
</protein>
<dbReference type="GO" id="GO:0003676">
    <property type="term" value="F:nucleic acid binding"/>
    <property type="evidence" value="ECO:0007669"/>
    <property type="project" value="InterPro"/>
</dbReference>
<evidence type="ECO:0000313" key="2">
    <source>
        <dbReference type="Proteomes" id="UP001215598"/>
    </source>
</evidence>
<sequence>MDARQSPDEALDTLWGPILAESPSVYIYVEGVRSNKALSGAGVFFGPSSPSNMSLVVPGPEPGTADRARIFAIHEVLQRISPTVRLVIFCTSKSVIRQLCYAAAINLALGWPGANGDIFKATVKLLSARHARTCFVYVESNADNESRKHACFLAK</sequence>
<dbReference type="SUPFAM" id="SSF53098">
    <property type="entry name" value="Ribonuclease H-like"/>
    <property type="match status" value="1"/>
</dbReference>
<gene>
    <name evidence="1" type="ORF">B0H16DRAFT_1309418</name>
</gene>